<dbReference type="AlphaFoldDB" id="A0A1I3BCY6"/>
<proteinExistence type="predicted"/>
<keyword evidence="5" id="KW-0436">Ligase</keyword>
<evidence type="ECO:0000256" key="1">
    <source>
        <dbReference type="ARBA" id="ARBA00012727"/>
    </source>
</evidence>
<feature type="compositionally biased region" description="Gly residues" evidence="2">
    <location>
        <begin position="233"/>
        <end position="243"/>
    </location>
</feature>
<gene>
    <name evidence="5" type="ORF">SAMN05421753_101385</name>
</gene>
<feature type="transmembrane region" description="Helical" evidence="3">
    <location>
        <begin position="109"/>
        <end position="129"/>
    </location>
</feature>
<feature type="transmembrane region" description="Helical" evidence="3">
    <location>
        <begin position="73"/>
        <end position="97"/>
    </location>
</feature>
<name>A0A1I3BCY6_9PLAN</name>
<reference evidence="6" key="1">
    <citation type="submission" date="2016-10" db="EMBL/GenBank/DDBJ databases">
        <authorList>
            <person name="Varghese N."/>
            <person name="Submissions S."/>
        </authorList>
    </citation>
    <scope>NUCLEOTIDE SEQUENCE [LARGE SCALE GENOMIC DNA]</scope>
    <source>
        <strain evidence="6">DSM 26348</strain>
    </source>
</reference>
<dbReference type="Pfam" id="PF04679">
    <property type="entry name" value="DNA_ligase_A_C"/>
    <property type="match status" value="1"/>
</dbReference>
<keyword evidence="3" id="KW-0812">Transmembrane</keyword>
<dbReference type="GO" id="GO:0003910">
    <property type="term" value="F:DNA ligase (ATP) activity"/>
    <property type="evidence" value="ECO:0007669"/>
    <property type="project" value="UniProtKB-EC"/>
</dbReference>
<accession>A0A1I3BCY6</accession>
<keyword evidence="6" id="KW-1185">Reference proteome</keyword>
<evidence type="ECO:0000256" key="3">
    <source>
        <dbReference type="SAM" id="Phobius"/>
    </source>
</evidence>
<dbReference type="EMBL" id="FOQD01000001">
    <property type="protein sequence ID" value="SFH60165.1"/>
    <property type="molecule type" value="Genomic_DNA"/>
</dbReference>
<evidence type="ECO:0000313" key="5">
    <source>
        <dbReference type="EMBL" id="SFH60165.1"/>
    </source>
</evidence>
<dbReference type="GO" id="GO:0006281">
    <property type="term" value="P:DNA repair"/>
    <property type="evidence" value="ECO:0007669"/>
    <property type="project" value="InterPro"/>
</dbReference>
<evidence type="ECO:0000313" key="6">
    <source>
        <dbReference type="Proteomes" id="UP000199518"/>
    </source>
</evidence>
<keyword evidence="3" id="KW-0472">Membrane</keyword>
<dbReference type="InterPro" id="IPR012340">
    <property type="entry name" value="NA-bd_OB-fold"/>
</dbReference>
<feature type="region of interest" description="Disordered" evidence="2">
    <location>
        <begin position="218"/>
        <end position="298"/>
    </location>
</feature>
<dbReference type="Proteomes" id="UP000199518">
    <property type="component" value="Unassembled WGS sequence"/>
</dbReference>
<feature type="transmembrane region" description="Helical" evidence="3">
    <location>
        <begin position="168"/>
        <end position="188"/>
    </location>
</feature>
<dbReference type="Gene3D" id="2.40.50.140">
    <property type="entry name" value="Nucleic acid-binding proteins"/>
    <property type="match status" value="1"/>
</dbReference>
<evidence type="ECO:0000259" key="4">
    <source>
        <dbReference type="Pfam" id="PF04679"/>
    </source>
</evidence>
<dbReference type="EC" id="6.5.1.1" evidence="1"/>
<keyword evidence="3" id="KW-1133">Transmembrane helix</keyword>
<feature type="domain" description="DNA ligase ATP-dependent C-terminal" evidence="4">
    <location>
        <begin position="313"/>
        <end position="392"/>
    </location>
</feature>
<evidence type="ECO:0000256" key="2">
    <source>
        <dbReference type="SAM" id="MobiDB-lite"/>
    </source>
</evidence>
<organism evidence="5 6">
    <name type="scientific">Planctomicrobium piriforme</name>
    <dbReference type="NCBI Taxonomy" id="1576369"/>
    <lineage>
        <taxon>Bacteria</taxon>
        <taxon>Pseudomonadati</taxon>
        <taxon>Planctomycetota</taxon>
        <taxon>Planctomycetia</taxon>
        <taxon>Planctomycetales</taxon>
        <taxon>Planctomycetaceae</taxon>
        <taxon>Planctomicrobium</taxon>
    </lineage>
</organism>
<dbReference type="SUPFAM" id="SSF50249">
    <property type="entry name" value="Nucleic acid-binding proteins"/>
    <property type="match status" value="1"/>
</dbReference>
<dbReference type="GO" id="GO:0006310">
    <property type="term" value="P:DNA recombination"/>
    <property type="evidence" value="ECO:0007669"/>
    <property type="project" value="InterPro"/>
</dbReference>
<sequence length="417" mass="44377">MRMLDSVRLEKTVEAPVAKAASTPSGCAQCGSTESWGAASWCPNCGYYPKLGRNITPAELPEMDGTAKLKFDFAWIIWTAVGLLFIIAGSVALRLCIPDVAERAPYGRIQCILGFVILVIAQVRAFIIASHKTDAIPLTAFFCEPFQLWAAVFKALPGSRQVIYKGCWGAMTLILALSVVGLDLDGMFSHLTKKKKKPKVNPLQMIVKAASAVEGKTAFSGDDEEGGMSAADIGGGGGPGNGNPGNIEDAIKDLAGSANGTGVSAGGAGKRKGDPAKASTIGDEKPVPNSPSGEKRTERGDFRIFGYLTNPAGEIRSVLLASVENNRGRFVGKLSLEELDEETRDRLQDALDAIRTTRPALKSAFNARWVKPIVVCQVAFTGMTNEGTLREGYLISYADSQSDPNNAEKTNGTQVTR</sequence>
<dbReference type="InterPro" id="IPR012309">
    <property type="entry name" value="DNA_ligase_ATP-dep_C"/>
</dbReference>
<protein>
    <recommendedName>
        <fullName evidence="1">DNA ligase (ATP)</fullName>
        <ecNumber evidence="1">6.5.1.1</ecNumber>
    </recommendedName>
</protein>